<keyword evidence="3" id="KW-1185">Reference proteome</keyword>
<evidence type="ECO:0008006" key="4">
    <source>
        <dbReference type="Google" id="ProtNLM"/>
    </source>
</evidence>
<dbReference type="InterPro" id="IPR011990">
    <property type="entry name" value="TPR-like_helical_dom_sf"/>
</dbReference>
<dbReference type="AlphaFoldDB" id="A0A1E5C2J8"/>
<dbReference type="EMBL" id="AJWN02000085">
    <property type="protein sequence ID" value="OEE59382.1"/>
    <property type="molecule type" value="Genomic_DNA"/>
</dbReference>
<proteinExistence type="predicted"/>
<evidence type="ECO:0000313" key="2">
    <source>
        <dbReference type="EMBL" id="OEE59382.1"/>
    </source>
</evidence>
<sequence>MQLGLKASIVLSLLFLSGCVIDDATRANYQYEQGETAEGKSVLERLADDGYHDAKLHLARIYSTEMNTDAAAYWYQAASEAYPYAALEYARWQVNIADAEQAAMLYDQLWHRQHTQGDALALLVALYRKHYTMFDSKELVPLIEKLIAEKETSLAIKYSVAVSNVSPLYSKLIQYCDENNFDDDTTFSCLKLKLINAHALNDYEKMKVIRAELLEAYQSQYMSGESINEIANIAKNRRYGVSNIPLYISLAEISGTDDPDVWYDVAKRKIQAPDGEDNDLAKLLEQANQLTEHGHQYPHLILAESYSRGIATTQSYSKAIEHWIKASEIPKAQRLLGETYVSGAMGETHQQLGINWLLSAARNGDAQAYLKLAEVFKEGNGIHPDASAAGVFASLHFELTQSQKSQQMLEELTPHLPMDISDRIEAEKLASYQNIYGVSKEVSP</sequence>
<accession>A0A1E5C2J8</accession>
<gene>
    <name evidence="2" type="ORF">A1OK_14060</name>
</gene>
<protein>
    <recommendedName>
        <fullName evidence="4">Sel1 repeat family protein</fullName>
    </recommendedName>
</protein>
<reference evidence="2 3" key="1">
    <citation type="journal article" date="2012" name="Science">
        <title>Ecological populations of bacteria act as socially cohesive units of antibiotic production and resistance.</title>
        <authorList>
            <person name="Cordero O.X."/>
            <person name="Wildschutte H."/>
            <person name="Kirkup B."/>
            <person name="Proehl S."/>
            <person name="Ngo L."/>
            <person name="Hussain F."/>
            <person name="Le Roux F."/>
            <person name="Mincer T."/>
            <person name="Polz M.F."/>
        </authorList>
    </citation>
    <scope>NUCLEOTIDE SEQUENCE [LARGE SCALE GENOMIC DNA]</scope>
    <source>
        <strain evidence="2 3">FF-454</strain>
    </source>
</reference>
<feature type="signal peptide" evidence="1">
    <location>
        <begin position="1"/>
        <end position="22"/>
    </location>
</feature>
<dbReference type="Proteomes" id="UP000095039">
    <property type="component" value="Unassembled WGS sequence"/>
</dbReference>
<dbReference type="Gene3D" id="1.25.40.10">
    <property type="entry name" value="Tetratricopeptide repeat domain"/>
    <property type="match status" value="1"/>
</dbReference>
<evidence type="ECO:0000256" key="1">
    <source>
        <dbReference type="SAM" id="SignalP"/>
    </source>
</evidence>
<organism evidence="2 3">
    <name type="scientific">Enterovibrio norvegicus FF-454</name>
    <dbReference type="NCBI Taxonomy" id="1185651"/>
    <lineage>
        <taxon>Bacteria</taxon>
        <taxon>Pseudomonadati</taxon>
        <taxon>Pseudomonadota</taxon>
        <taxon>Gammaproteobacteria</taxon>
        <taxon>Vibrionales</taxon>
        <taxon>Vibrionaceae</taxon>
        <taxon>Enterovibrio</taxon>
    </lineage>
</organism>
<evidence type="ECO:0000313" key="3">
    <source>
        <dbReference type="Proteomes" id="UP000095039"/>
    </source>
</evidence>
<dbReference type="PROSITE" id="PS51257">
    <property type="entry name" value="PROKAR_LIPOPROTEIN"/>
    <property type="match status" value="1"/>
</dbReference>
<feature type="chain" id="PRO_5009172300" description="Sel1 repeat family protein" evidence="1">
    <location>
        <begin position="23"/>
        <end position="444"/>
    </location>
</feature>
<comment type="caution">
    <text evidence="2">The sequence shown here is derived from an EMBL/GenBank/DDBJ whole genome shotgun (WGS) entry which is preliminary data.</text>
</comment>
<dbReference type="SUPFAM" id="SSF81901">
    <property type="entry name" value="HCP-like"/>
    <property type="match status" value="2"/>
</dbReference>
<dbReference type="RefSeq" id="WP_016961780.1">
    <property type="nucleotide sequence ID" value="NZ_AJWN02000085.1"/>
</dbReference>
<name>A0A1E5C2J8_9GAMM</name>
<keyword evidence="1" id="KW-0732">Signal</keyword>